<dbReference type="InterPro" id="IPR010998">
    <property type="entry name" value="Integrase_recombinase_N"/>
</dbReference>
<proteinExistence type="predicted"/>
<organism evidence="2 3">
    <name type="scientific">Enterococcus gallinarum</name>
    <dbReference type="NCBI Taxonomy" id="1353"/>
    <lineage>
        <taxon>Bacteria</taxon>
        <taxon>Bacillati</taxon>
        <taxon>Bacillota</taxon>
        <taxon>Bacilli</taxon>
        <taxon>Lactobacillales</taxon>
        <taxon>Enterococcaceae</taxon>
        <taxon>Enterococcus</taxon>
    </lineage>
</organism>
<protein>
    <submittedName>
        <fullName evidence="2">Uncharacterized protein</fullName>
    </submittedName>
</protein>
<dbReference type="Gene3D" id="1.10.150.130">
    <property type="match status" value="1"/>
</dbReference>
<sequence length="51" mass="6029">MELREIRPIDIQKWQNNLLSKYKNSYVRNMYGIFQMSFTATKPVPFTADSG</sequence>
<evidence type="ECO:0000256" key="1">
    <source>
        <dbReference type="ARBA" id="ARBA00023125"/>
    </source>
</evidence>
<dbReference type="GO" id="GO:0003677">
    <property type="term" value="F:DNA binding"/>
    <property type="evidence" value="ECO:0007669"/>
    <property type="project" value="UniProtKB-KW"/>
</dbReference>
<dbReference type="RefSeq" id="WP_253938037.1">
    <property type="nucleotide sequence ID" value="NZ_BTSN01000018.1"/>
</dbReference>
<dbReference type="AlphaFoldDB" id="A0AAE4HVA2"/>
<gene>
    <name evidence="2" type="ORF">P7E30_18465</name>
</gene>
<evidence type="ECO:0000313" key="3">
    <source>
        <dbReference type="Proteomes" id="UP001183682"/>
    </source>
</evidence>
<dbReference type="EMBL" id="JARPZN010000035">
    <property type="protein sequence ID" value="MDT2692145.1"/>
    <property type="molecule type" value="Genomic_DNA"/>
</dbReference>
<reference evidence="2" key="1">
    <citation type="submission" date="2023-03" db="EMBL/GenBank/DDBJ databases">
        <authorList>
            <person name="Shen W."/>
            <person name="Cai J."/>
        </authorList>
    </citation>
    <scope>NUCLEOTIDE SEQUENCE</scope>
    <source>
        <strain evidence="2">K69-2</strain>
    </source>
</reference>
<keyword evidence="1" id="KW-0238">DNA-binding</keyword>
<comment type="caution">
    <text evidence="2">The sequence shown here is derived from an EMBL/GenBank/DDBJ whole genome shotgun (WGS) entry which is preliminary data.</text>
</comment>
<accession>A0AAE4HVA2</accession>
<dbReference type="Proteomes" id="UP001183682">
    <property type="component" value="Unassembled WGS sequence"/>
</dbReference>
<evidence type="ECO:0000313" key="2">
    <source>
        <dbReference type="EMBL" id="MDT2692145.1"/>
    </source>
</evidence>
<name>A0AAE4HVA2_ENTGA</name>